<organism evidence="2 3">
    <name type="scientific">Chryseobacterium herbae</name>
    <dbReference type="NCBI Taxonomy" id="2976476"/>
    <lineage>
        <taxon>Bacteria</taxon>
        <taxon>Pseudomonadati</taxon>
        <taxon>Bacteroidota</taxon>
        <taxon>Flavobacteriia</taxon>
        <taxon>Flavobacteriales</taxon>
        <taxon>Weeksellaceae</taxon>
        <taxon>Chryseobacterium group</taxon>
        <taxon>Chryseobacterium</taxon>
    </lineage>
</organism>
<proteinExistence type="predicted"/>
<accession>A0ABT2IVV1</accession>
<gene>
    <name evidence="2" type="ORF">N0B48_13520</name>
</gene>
<sequence>MKTKPTLEDGTLEAVSGTNTIASELVQKLISNYRDNQMQAVNKELGITDSHAIWFDLPKLKKFIACIENEAAKVNPDVSETDLGIRFYYAAYPKAEDWGIMENHPVEREYAERHTLVMIPTLKKADENGEMLDYDFCPLNSGRSLAMASKGDGDDDTFPPDTIAENHGTLSPPHDTKVEQFPN</sequence>
<evidence type="ECO:0000313" key="2">
    <source>
        <dbReference type="EMBL" id="MCT2562907.1"/>
    </source>
</evidence>
<name>A0ABT2IVV1_9FLAO</name>
<dbReference type="RefSeq" id="WP_259839313.1">
    <property type="nucleotide sequence ID" value="NZ_JAOAMU010000004.1"/>
</dbReference>
<feature type="compositionally biased region" description="Basic and acidic residues" evidence="1">
    <location>
        <begin position="174"/>
        <end position="183"/>
    </location>
</feature>
<feature type="region of interest" description="Disordered" evidence="1">
    <location>
        <begin position="148"/>
        <end position="183"/>
    </location>
</feature>
<evidence type="ECO:0000256" key="1">
    <source>
        <dbReference type="SAM" id="MobiDB-lite"/>
    </source>
</evidence>
<reference evidence="2 3" key="1">
    <citation type="submission" date="2022-09" db="EMBL/GenBank/DDBJ databases">
        <title>Chryseobacterium oleae sp.nov., isolated from the inter-root soil of Pyrola calliantha H. Andr. in Tibet.</title>
        <authorList>
            <person name="Li Z."/>
        </authorList>
    </citation>
    <scope>NUCLEOTIDE SEQUENCE [LARGE SCALE GENOMIC DNA]</scope>
    <source>
        <strain evidence="3">pc1-10</strain>
    </source>
</reference>
<protein>
    <submittedName>
        <fullName evidence="2">Uncharacterized protein</fullName>
    </submittedName>
</protein>
<dbReference type="EMBL" id="JAOAMU010000004">
    <property type="protein sequence ID" value="MCT2562907.1"/>
    <property type="molecule type" value="Genomic_DNA"/>
</dbReference>
<evidence type="ECO:0000313" key="3">
    <source>
        <dbReference type="Proteomes" id="UP001525566"/>
    </source>
</evidence>
<keyword evidence="3" id="KW-1185">Reference proteome</keyword>
<dbReference type="Proteomes" id="UP001525566">
    <property type="component" value="Unassembled WGS sequence"/>
</dbReference>
<comment type="caution">
    <text evidence="2">The sequence shown here is derived from an EMBL/GenBank/DDBJ whole genome shotgun (WGS) entry which is preliminary data.</text>
</comment>